<dbReference type="InterPro" id="IPR008775">
    <property type="entry name" value="Phytyl_CoA_dOase-like"/>
</dbReference>
<dbReference type="SUPFAM" id="SSF51197">
    <property type="entry name" value="Clavaminate synthase-like"/>
    <property type="match status" value="1"/>
</dbReference>
<feature type="region of interest" description="Disordered" evidence="1">
    <location>
        <begin position="1"/>
        <end position="38"/>
    </location>
</feature>
<evidence type="ECO:0008006" key="4">
    <source>
        <dbReference type="Google" id="ProtNLM"/>
    </source>
</evidence>
<organism evidence="2 3">
    <name type="scientific">Emticicia oligotrophica (strain DSM 17448 / CIP 109782 / MTCC 6937 / GPTSA100-15)</name>
    <dbReference type="NCBI Taxonomy" id="929562"/>
    <lineage>
        <taxon>Bacteria</taxon>
        <taxon>Pseudomonadati</taxon>
        <taxon>Bacteroidota</taxon>
        <taxon>Cytophagia</taxon>
        <taxon>Cytophagales</taxon>
        <taxon>Leadbetterellaceae</taxon>
        <taxon>Emticicia</taxon>
    </lineage>
</organism>
<feature type="compositionally biased region" description="Polar residues" evidence="1">
    <location>
        <begin position="29"/>
        <end position="38"/>
    </location>
</feature>
<keyword evidence="3" id="KW-1185">Reference proteome</keyword>
<proteinExistence type="predicted"/>
<dbReference type="EMBL" id="CP002961">
    <property type="protein sequence ID" value="AFK02860.1"/>
    <property type="molecule type" value="Genomic_DNA"/>
</dbReference>
<evidence type="ECO:0000313" key="2">
    <source>
        <dbReference type="EMBL" id="AFK02860.1"/>
    </source>
</evidence>
<dbReference type="PANTHER" id="PTHR31630">
    <property type="entry name" value="PHYTANOYL-COA DIOXYGENASE-RELATED-RELATED"/>
    <property type="match status" value="1"/>
</dbReference>
<evidence type="ECO:0000313" key="3">
    <source>
        <dbReference type="Proteomes" id="UP000002875"/>
    </source>
</evidence>
<feature type="compositionally biased region" description="Low complexity" evidence="1">
    <location>
        <begin position="1"/>
        <end position="19"/>
    </location>
</feature>
<dbReference type="Gene3D" id="2.60.120.620">
    <property type="entry name" value="q2cbj1_9rhob like domain"/>
    <property type="match status" value="1"/>
</dbReference>
<accession>A0ABM5N080</accession>
<protein>
    <recommendedName>
        <fullName evidence="4">Phytanoyl-CoA dioxygenase</fullName>
    </recommendedName>
</protein>
<sequence>MQMIGTPTAAPTMAPTMMPNQNHTDKPGNPSTATSSQIKLRTSLAEGGPLRVLTEDDWKFWIENGYVIIKNAVPREQALRTAQFIWEFEEKDPNDPNTWYTPPRAEMKMKELTGTGMVEVYNNQHLWNNRQTQKVYDAFVDIWGTEKLWVTIDRANLNFPLRPGFEYKGFIHWDYDPETKPQNVQGVLALADQTDENMGGFQCIPELFRTYDTWKLTQPEDRNRFQPDTTGFEDKFVKVKLEAGDLLIFNSSQPHGIRPNNSKDKVRIAQYISMMPAEEENEALRDWRVNSWKNRISPEGYAFPGDPRNWEKTKYDTAELNDLGKKVLGLEKW</sequence>
<dbReference type="RefSeq" id="WP_015028560.1">
    <property type="nucleotide sequence ID" value="NC_018748.1"/>
</dbReference>
<evidence type="ECO:0000256" key="1">
    <source>
        <dbReference type="SAM" id="MobiDB-lite"/>
    </source>
</evidence>
<dbReference type="PANTHER" id="PTHR31630:SF6">
    <property type="entry name" value="PHYTANOYL-COA DIOXYGENASE-RELATED"/>
    <property type="match status" value="1"/>
</dbReference>
<reference evidence="2 3" key="1">
    <citation type="submission" date="2011-07" db="EMBL/GenBank/DDBJ databases">
        <title>The complete genome of chromosome of Emticicia oligotrophica DSM 17448.</title>
        <authorList>
            <consortium name="US DOE Joint Genome Institute (JGI-PGF)"/>
            <person name="Lucas S."/>
            <person name="Han J."/>
            <person name="Lapidus A."/>
            <person name="Bruce D."/>
            <person name="Goodwin L."/>
            <person name="Pitluck S."/>
            <person name="Peters L."/>
            <person name="Kyrpides N."/>
            <person name="Mavromatis K."/>
            <person name="Ivanova N."/>
            <person name="Ovchinnikova G."/>
            <person name="Teshima H."/>
            <person name="Detter J.C."/>
            <person name="Tapia R."/>
            <person name="Han C."/>
            <person name="Land M."/>
            <person name="Hauser L."/>
            <person name="Markowitz V."/>
            <person name="Cheng J.-F."/>
            <person name="Hugenholtz P."/>
            <person name="Woyke T."/>
            <person name="Wu D."/>
            <person name="Tindall B."/>
            <person name="Pomrenke H."/>
            <person name="Brambilla E."/>
            <person name="Klenk H.-P."/>
            <person name="Eisen J.A."/>
        </authorList>
    </citation>
    <scope>NUCLEOTIDE SEQUENCE [LARGE SCALE GENOMIC DNA]</scope>
    <source>
        <strain evidence="2 3">DSM 17448</strain>
    </source>
</reference>
<gene>
    <name evidence="2" type="ordered locus">Emtol_1718</name>
</gene>
<dbReference type="Pfam" id="PF05721">
    <property type="entry name" value="PhyH"/>
    <property type="match status" value="1"/>
</dbReference>
<dbReference type="Proteomes" id="UP000002875">
    <property type="component" value="Chromosome"/>
</dbReference>
<name>A0ABM5N080_EMTOG</name>